<dbReference type="Proteomes" id="UP000799767">
    <property type="component" value="Unassembled WGS sequence"/>
</dbReference>
<dbReference type="NCBIfam" id="TIGR01571">
    <property type="entry name" value="A_thal_Cys_rich"/>
    <property type="match status" value="1"/>
</dbReference>
<feature type="compositionally biased region" description="Low complexity" evidence="1">
    <location>
        <begin position="129"/>
        <end position="165"/>
    </location>
</feature>
<dbReference type="AlphaFoldDB" id="A0A6A6PH67"/>
<dbReference type="Pfam" id="PF04749">
    <property type="entry name" value="PLAC8"/>
    <property type="match status" value="1"/>
</dbReference>
<dbReference type="InterPro" id="IPR006461">
    <property type="entry name" value="PLAC_motif_containing"/>
</dbReference>
<sequence length="165" mass="18108">MSQAEWRNGLCSNCCGAENCGSCMASWFCTPCFYGRIEERLEQFPRDDKPDFLNGSCVLFYLVHCVGFSGILTCVKRGEVRKRFGIGGNACTDCLAGCCCLPCSLGQIETEIKDRATVARQDSAGPYSQPQGGMQYQAQPQQPVMAYQQGPPQQAYDQQGYPPGK</sequence>
<feature type="transmembrane region" description="Helical" evidence="2">
    <location>
        <begin position="52"/>
        <end position="75"/>
    </location>
</feature>
<accession>A0A6A6PH67</accession>
<evidence type="ECO:0000313" key="4">
    <source>
        <dbReference type="Proteomes" id="UP000799767"/>
    </source>
</evidence>
<organism evidence="3 4">
    <name type="scientific">Neohortaea acidophila</name>
    <dbReference type="NCBI Taxonomy" id="245834"/>
    <lineage>
        <taxon>Eukaryota</taxon>
        <taxon>Fungi</taxon>
        <taxon>Dikarya</taxon>
        <taxon>Ascomycota</taxon>
        <taxon>Pezizomycotina</taxon>
        <taxon>Dothideomycetes</taxon>
        <taxon>Dothideomycetidae</taxon>
        <taxon>Mycosphaerellales</taxon>
        <taxon>Teratosphaeriaceae</taxon>
        <taxon>Neohortaea</taxon>
    </lineage>
</organism>
<keyword evidence="4" id="KW-1185">Reference proteome</keyword>
<evidence type="ECO:0000256" key="2">
    <source>
        <dbReference type="SAM" id="Phobius"/>
    </source>
</evidence>
<name>A0A6A6PH67_9PEZI</name>
<gene>
    <name evidence="3" type="ORF">BDY17DRAFT_313210</name>
</gene>
<keyword evidence="2" id="KW-1133">Transmembrane helix</keyword>
<dbReference type="GeneID" id="54476698"/>
<dbReference type="OrthoDB" id="1045822at2759"/>
<reference evidence="3" key="1">
    <citation type="journal article" date="2020" name="Stud. Mycol.">
        <title>101 Dothideomycetes genomes: a test case for predicting lifestyles and emergence of pathogens.</title>
        <authorList>
            <person name="Haridas S."/>
            <person name="Albert R."/>
            <person name="Binder M."/>
            <person name="Bloem J."/>
            <person name="Labutti K."/>
            <person name="Salamov A."/>
            <person name="Andreopoulos B."/>
            <person name="Baker S."/>
            <person name="Barry K."/>
            <person name="Bills G."/>
            <person name="Bluhm B."/>
            <person name="Cannon C."/>
            <person name="Castanera R."/>
            <person name="Culley D."/>
            <person name="Daum C."/>
            <person name="Ezra D."/>
            <person name="Gonzalez J."/>
            <person name="Henrissat B."/>
            <person name="Kuo A."/>
            <person name="Liang C."/>
            <person name="Lipzen A."/>
            <person name="Lutzoni F."/>
            <person name="Magnuson J."/>
            <person name="Mondo S."/>
            <person name="Nolan M."/>
            <person name="Ohm R."/>
            <person name="Pangilinan J."/>
            <person name="Park H.-J."/>
            <person name="Ramirez L."/>
            <person name="Alfaro M."/>
            <person name="Sun H."/>
            <person name="Tritt A."/>
            <person name="Yoshinaga Y."/>
            <person name="Zwiers L.-H."/>
            <person name="Turgeon B."/>
            <person name="Goodwin S."/>
            <person name="Spatafora J."/>
            <person name="Crous P."/>
            <person name="Grigoriev I."/>
        </authorList>
    </citation>
    <scope>NUCLEOTIDE SEQUENCE</scope>
    <source>
        <strain evidence="3">CBS 113389</strain>
    </source>
</reference>
<keyword evidence="2" id="KW-0812">Transmembrane</keyword>
<protein>
    <submittedName>
        <fullName evidence="3">PLAC8 family-domain-containing protein</fullName>
    </submittedName>
</protein>
<proteinExistence type="predicted"/>
<evidence type="ECO:0000313" key="3">
    <source>
        <dbReference type="EMBL" id="KAF2479358.1"/>
    </source>
</evidence>
<evidence type="ECO:0000256" key="1">
    <source>
        <dbReference type="SAM" id="MobiDB-lite"/>
    </source>
</evidence>
<dbReference type="RefSeq" id="XP_033585928.1">
    <property type="nucleotide sequence ID" value="XM_033735696.1"/>
</dbReference>
<feature type="region of interest" description="Disordered" evidence="1">
    <location>
        <begin position="121"/>
        <end position="165"/>
    </location>
</feature>
<dbReference type="PANTHER" id="PTHR15907">
    <property type="entry name" value="DUF614 FAMILY PROTEIN-RELATED"/>
    <property type="match status" value="1"/>
</dbReference>
<keyword evidence="2" id="KW-0472">Membrane</keyword>
<dbReference type="EMBL" id="MU001641">
    <property type="protein sequence ID" value="KAF2479358.1"/>
    <property type="molecule type" value="Genomic_DNA"/>
</dbReference>